<dbReference type="EMBL" id="KZ613866">
    <property type="protein sequence ID" value="PMD54030.1"/>
    <property type="molecule type" value="Genomic_DNA"/>
</dbReference>
<evidence type="ECO:0000313" key="2">
    <source>
        <dbReference type="EMBL" id="PMD54030.1"/>
    </source>
</evidence>
<dbReference type="AlphaFoldDB" id="A0A2J6STE8"/>
<organism evidence="2 3">
    <name type="scientific">Hyaloscypha bicolor E</name>
    <dbReference type="NCBI Taxonomy" id="1095630"/>
    <lineage>
        <taxon>Eukaryota</taxon>
        <taxon>Fungi</taxon>
        <taxon>Dikarya</taxon>
        <taxon>Ascomycota</taxon>
        <taxon>Pezizomycotina</taxon>
        <taxon>Leotiomycetes</taxon>
        <taxon>Helotiales</taxon>
        <taxon>Hyaloscyphaceae</taxon>
        <taxon>Hyaloscypha</taxon>
        <taxon>Hyaloscypha bicolor</taxon>
    </lineage>
</organism>
<dbReference type="GeneID" id="36578566"/>
<reference evidence="2 3" key="1">
    <citation type="submission" date="2016-04" db="EMBL/GenBank/DDBJ databases">
        <title>A degradative enzymes factory behind the ericoid mycorrhizal symbiosis.</title>
        <authorList>
            <consortium name="DOE Joint Genome Institute"/>
            <person name="Martino E."/>
            <person name="Morin E."/>
            <person name="Grelet G."/>
            <person name="Kuo A."/>
            <person name="Kohler A."/>
            <person name="Daghino S."/>
            <person name="Barry K."/>
            <person name="Choi C."/>
            <person name="Cichocki N."/>
            <person name="Clum A."/>
            <person name="Copeland A."/>
            <person name="Hainaut M."/>
            <person name="Haridas S."/>
            <person name="Labutti K."/>
            <person name="Lindquist E."/>
            <person name="Lipzen A."/>
            <person name="Khouja H.-R."/>
            <person name="Murat C."/>
            <person name="Ohm R."/>
            <person name="Olson A."/>
            <person name="Spatafora J."/>
            <person name="Veneault-Fourrey C."/>
            <person name="Henrissat B."/>
            <person name="Grigoriev I."/>
            <person name="Martin F."/>
            <person name="Perotto S."/>
        </authorList>
    </citation>
    <scope>NUCLEOTIDE SEQUENCE [LARGE SCALE GENOMIC DNA]</scope>
    <source>
        <strain evidence="2 3">E</strain>
    </source>
</reference>
<evidence type="ECO:0000313" key="3">
    <source>
        <dbReference type="Proteomes" id="UP000235371"/>
    </source>
</evidence>
<name>A0A2J6STE8_9HELO</name>
<proteinExistence type="predicted"/>
<dbReference type="InParanoid" id="A0A2J6STE8"/>
<sequence>MNLTPVILFNYRLWCLATHESLSGEPEIQDIEPLFEAFNHDLRVHRKEINLKFVKVAMRTHPMLADVLAKLGIDMSKERGKEVELGVEMDEDGEEQLPPYDPGWGRSYEENLVGGMEEVRLKGEEPVPCYEAGPSQQHVWKE</sequence>
<dbReference type="RefSeq" id="XP_024730934.1">
    <property type="nucleotide sequence ID" value="XM_024870484.1"/>
</dbReference>
<protein>
    <submittedName>
        <fullName evidence="2">Uncharacterized protein</fullName>
    </submittedName>
</protein>
<feature type="region of interest" description="Disordered" evidence="1">
    <location>
        <begin position="85"/>
        <end position="105"/>
    </location>
</feature>
<dbReference type="Proteomes" id="UP000235371">
    <property type="component" value="Unassembled WGS sequence"/>
</dbReference>
<feature type="region of interest" description="Disordered" evidence="1">
    <location>
        <begin position="123"/>
        <end position="142"/>
    </location>
</feature>
<keyword evidence="3" id="KW-1185">Reference proteome</keyword>
<accession>A0A2J6STE8</accession>
<feature type="compositionally biased region" description="Acidic residues" evidence="1">
    <location>
        <begin position="85"/>
        <end position="95"/>
    </location>
</feature>
<evidence type="ECO:0000256" key="1">
    <source>
        <dbReference type="SAM" id="MobiDB-lite"/>
    </source>
</evidence>
<dbReference type="OrthoDB" id="3532958at2759"/>
<gene>
    <name evidence="2" type="ORF">K444DRAFT_134164</name>
</gene>